<accession>A0A0M9A5D2</accession>
<protein>
    <submittedName>
        <fullName evidence="2">Uncharacterized protein</fullName>
    </submittedName>
</protein>
<sequence length="64" mass="7236">MSTDTGRRKTRKRKEGKYEKETKGGGFTLVSSSSRGKSENSGLISVQRIRMVREGVTKSIRFVR</sequence>
<name>A0A0M9A5D2_9HYME</name>
<evidence type="ECO:0000313" key="3">
    <source>
        <dbReference type="Proteomes" id="UP000053105"/>
    </source>
</evidence>
<evidence type="ECO:0000313" key="2">
    <source>
        <dbReference type="EMBL" id="KOX76199.1"/>
    </source>
</evidence>
<feature type="region of interest" description="Disordered" evidence="1">
    <location>
        <begin position="1"/>
        <end position="42"/>
    </location>
</feature>
<organism evidence="2 3">
    <name type="scientific">Melipona quadrifasciata</name>
    <dbReference type="NCBI Taxonomy" id="166423"/>
    <lineage>
        <taxon>Eukaryota</taxon>
        <taxon>Metazoa</taxon>
        <taxon>Ecdysozoa</taxon>
        <taxon>Arthropoda</taxon>
        <taxon>Hexapoda</taxon>
        <taxon>Insecta</taxon>
        <taxon>Pterygota</taxon>
        <taxon>Neoptera</taxon>
        <taxon>Endopterygota</taxon>
        <taxon>Hymenoptera</taxon>
        <taxon>Apocrita</taxon>
        <taxon>Aculeata</taxon>
        <taxon>Apoidea</taxon>
        <taxon>Anthophila</taxon>
        <taxon>Apidae</taxon>
        <taxon>Melipona</taxon>
    </lineage>
</organism>
<reference evidence="2 3" key="1">
    <citation type="submission" date="2015-07" db="EMBL/GenBank/DDBJ databases">
        <title>The genome of Melipona quadrifasciata.</title>
        <authorList>
            <person name="Pan H."/>
            <person name="Kapheim K."/>
        </authorList>
    </citation>
    <scope>NUCLEOTIDE SEQUENCE [LARGE SCALE GENOMIC DNA]</scope>
    <source>
        <strain evidence="2">0111107301</strain>
        <tissue evidence="2">Whole body</tissue>
    </source>
</reference>
<proteinExistence type="predicted"/>
<dbReference type="Proteomes" id="UP000053105">
    <property type="component" value="Unassembled WGS sequence"/>
</dbReference>
<gene>
    <name evidence="2" type="ORF">WN51_11939</name>
</gene>
<keyword evidence="3" id="KW-1185">Reference proteome</keyword>
<feature type="compositionally biased region" description="Low complexity" evidence="1">
    <location>
        <begin position="31"/>
        <end position="41"/>
    </location>
</feature>
<dbReference type="AlphaFoldDB" id="A0A0M9A5D2"/>
<dbReference type="EMBL" id="KQ435752">
    <property type="protein sequence ID" value="KOX76199.1"/>
    <property type="molecule type" value="Genomic_DNA"/>
</dbReference>
<evidence type="ECO:0000256" key="1">
    <source>
        <dbReference type="SAM" id="MobiDB-lite"/>
    </source>
</evidence>